<name>A0A1I5P910_9BACT</name>
<comment type="similarity">
    <text evidence="2">Belongs to the glycosyl hydrolase 88 family.</text>
</comment>
<feature type="chain" id="PRO_5011676625" evidence="5">
    <location>
        <begin position="23"/>
        <end position="395"/>
    </location>
</feature>
<dbReference type="PANTHER" id="PTHR36845:SF1">
    <property type="entry name" value="HYDROLASE, PUTATIVE (AFU_ORTHOLOGUE AFUA_7G05090)-RELATED"/>
    <property type="match status" value="1"/>
</dbReference>
<protein>
    <submittedName>
        <fullName evidence="6">Glycosyl Hydrolase Family 88</fullName>
    </submittedName>
</protein>
<dbReference type="OrthoDB" id="428577at2"/>
<evidence type="ECO:0000256" key="2">
    <source>
        <dbReference type="ARBA" id="ARBA00038358"/>
    </source>
</evidence>
<feature type="binding site" evidence="4">
    <location>
        <position position="248"/>
    </location>
    <ligand>
        <name>substrate</name>
    </ligand>
</feature>
<evidence type="ECO:0000256" key="5">
    <source>
        <dbReference type="SAM" id="SignalP"/>
    </source>
</evidence>
<sequence>MTRITSFIAFFYCCLALNMSHAQQKKIVSQAGRQFKTAFEEIKLAKNRSNDKTLVSPRSLRADTIFLVSPKDWTSGFFAGNLWYMYELSGDKYWIEKAREFTEPLEMQKNNGTTHDMGFKLFCSYGNGLRITGDPKYKEILLTAAKTLSTRFNPKIGCLRSWDHNADKWQFPVIIDNMLNLELLFWATKQTGDSSYYKIATSHADKTMQNHYRPDNSSYHVIGYNPETGQVEKRNTHQGYSDASSWARGQAWGLYGFTMCFRETKNKAYLNHAEKIAAYILNHPSMPRDLVPYWDYNDPKIPDAPRDASAAAVTASALYELSTMNLPKSAFYLETANKIMKSLSSEYTCKPGTNKGFLLTSSTGHLPSNLEVNVPIVYADYYYLEALKRAKNLKK</sequence>
<dbReference type="InterPro" id="IPR052369">
    <property type="entry name" value="UG_Glycosaminoglycan_Hydrolase"/>
</dbReference>
<evidence type="ECO:0000313" key="7">
    <source>
        <dbReference type="Proteomes" id="UP000199306"/>
    </source>
</evidence>
<feature type="binding site" evidence="4">
    <location>
        <position position="236"/>
    </location>
    <ligand>
        <name>substrate</name>
    </ligand>
</feature>
<feature type="active site" description="Proton donor" evidence="3">
    <location>
        <position position="176"/>
    </location>
</feature>
<dbReference type="AlphaFoldDB" id="A0A1I5P910"/>
<evidence type="ECO:0000256" key="3">
    <source>
        <dbReference type="PIRSR" id="PIRSR610905-1"/>
    </source>
</evidence>
<evidence type="ECO:0000256" key="1">
    <source>
        <dbReference type="ARBA" id="ARBA00022801"/>
    </source>
</evidence>
<keyword evidence="5" id="KW-0732">Signal</keyword>
<feature type="active site" description="Nucleophile" evidence="3">
    <location>
        <position position="116"/>
    </location>
</feature>
<dbReference type="EMBL" id="FOXH01000002">
    <property type="protein sequence ID" value="SFP30599.1"/>
    <property type="molecule type" value="Genomic_DNA"/>
</dbReference>
<accession>A0A1I5P910</accession>
<dbReference type="InterPro" id="IPR010905">
    <property type="entry name" value="Glyco_hydro_88"/>
</dbReference>
<keyword evidence="1 6" id="KW-0378">Hydrolase</keyword>
<dbReference type="InterPro" id="IPR012341">
    <property type="entry name" value="6hp_glycosidase-like_sf"/>
</dbReference>
<feature type="binding site" evidence="4">
    <location>
        <position position="116"/>
    </location>
    <ligand>
        <name>substrate</name>
    </ligand>
</feature>
<dbReference type="GO" id="GO:0000272">
    <property type="term" value="P:polysaccharide catabolic process"/>
    <property type="evidence" value="ECO:0007669"/>
    <property type="project" value="TreeGrafter"/>
</dbReference>
<dbReference type="RefSeq" id="WP_092013020.1">
    <property type="nucleotide sequence ID" value="NZ_FOXH01000002.1"/>
</dbReference>
<reference evidence="6 7" key="1">
    <citation type="submission" date="2016-10" db="EMBL/GenBank/DDBJ databases">
        <authorList>
            <person name="de Groot N.N."/>
        </authorList>
    </citation>
    <scope>NUCLEOTIDE SEQUENCE [LARGE SCALE GENOMIC DNA]</scope>
    <source>
        <strain evidence="7">E92,LMG 26720,CCM 7988</strain>
    </source>
</reference>
<organism evidence="6 7">
    <name type="scientific">Pseudarcicella hirudinis</name>
    <dbReference type="NCBI Taxonomy" id="1079859"/>
    <lineage>
        <taxon>Bacteria</taxon>
        <taxon>Pseudomonadati</taxon>
        <taxon>Bacteroidota</taxon>
        <taxon>Cytophagia</taxon>
        <taxon>Cytophagales</taxon>
        <taxon>Flectobacillaceae</taxon>
        <taxon>Pseudarcicella</taxon>
    </lineage>
</organism>
<dbReference type="Proteomes" id="UP000199306">
    <property type="component" value="Unassembled WGS sequence"/>
</dbReference>
<keyword evidence="7" id="KW-1185">Reference proteome</keyword>
<evidence type="ECO:0000313" key="6">
    <source>
        <dbReference type="EMBL" id="SFP30599.1"/>
    </source>
</evidence>
<feature type="binding site" evidence="4">
    <location>
        <position position="252"/>
    </location>
    <ligand>
        <name>substrate</name>
    </ligand>
</feature>
<gene>
    <name evidence="6" type="ORF">SAMN04515674_102349</name>
</gene>
<feature type="binding site" evidence="4">
    <location>
        <position position="176"/>
    </location>
    <ligand>
        <name>substrate</name>
    </ligand>
</feature>
<dbReference type="GO" id="GO:0052757">
    <property type="term" value="F:chondroitin hydrolase activity"/>
    <property type="evidence" value="ECO:0007669"/>
    <property type="project" value="TreeGrafter"/>
</dbReference>
<dbReference type="Pfam" id="PF07470">
    <property type="entry name" value="Glyco_hydro_88"/>
    <property type="match status" value="1"/>
</dbReference>
<dbReference type="PANTHER" id="PTHR36845">
    <property type="entry name" value="HYDROLASE, PUTATIVE (AFU_ORTHOLOGUE AFUA_7G05090)-RELATED"/>
    <property type="match status" value="1"/>
</dbReference>
<evidence type="ECO:0000256" key="4">
    <source>
        <dbReference type="PIRSR" id="PIRSR610905-2"/>
    </source>
</evidence>
<proteinExistence type="inferred from homology"/>
<dbReference type="SUPFAM" id="SSF48208">
    <property type="entry name" value="Six-hairpin glycosidases"/>
    <property type="match status" value="1"/>
</dbReference>
<feature type="binding site" evidence="4">
    <location>
        <position position="368"/>
    </location>
    <ligand>
        <name>substrate</name>
    </ligand>
</feature>
<dbReference type="InterPro" id="IPR008928">
    <property type="entry name" value="6-hairpin_glycosidase_sf"/>
</dbReference>
<feature type="signal peptide" evidence="5">
    <location>
        <begin position="1"/>
        <end position="22"/>
    </location>
</feature>
<dbReference type="STRING" id="1079859.SAMN04515674_102349"/>
<dbReference type="Gene3D" id="1.50.10.10">
    <property type="match status" value="1"/>
</dbReference>